<dbReference type="InterPro" id="IPR053161">
    <property type="entry name" value="Ulvan_degrading_GH"/>
</dbReference>
<sequence length="326" mass="35983">MSILERSKYPNVSFVKSTKDIFQALDKLSIQPRVKTTSQSTSAAKDLYTVWRSTSDSDYLFLYDKGPSATFDVAAEVWENKAPYQLNAWTGQQEAIAFKTHVLLHSDNIIHASYSPDTKDGISVVVADAQEASLTLSNGRTKRIPALKDSEKKKLLNVDIGKWNLTLESWVPGPDETKSTSAKKMLHLGTQTTLQPWSQIPVVQNASGVGTYTANFQLRIPSKDTITVLQFGPVLNTMRAWINGTQLQAIDIFDPQIDISSFLVSGSNLIRIEVASTLFNAVKARVDYVKTNGVGPAAPPLYTAMDWQQHGLVGPVIVKSLRRVDL</sequence>
<dbReference type="Proteomes" id="UP000002489">
    <property type="component" value="Unassembled WGS sequence"/>
</dbReference>
<dbReference type="SUPFAM" id="SSF49785">
    <property type="entry name" value="Galactose-binding domain-like"/>
    <property type="match status" value="1"/>
</dbReference>
<dbReference type="PANTHER" id="PTHR36848:SF2">
    <property type="entry name" value="SECRETED PROTEIN"/>
    <property type="match status" value="1"/>
</dbReference>
<accession>A0A0D2YHY2</accession>
<dbReference type="Gene3D" id="2.60.120.260">
    <property type="entry name" value="Galactose-binding domain-like"/>
    <property type="match status" value="1"/>
</dbReference>
<reference evidence="1" key="2">
    <citation type="submission" date="2025-08" db="UniProtKB">
        <authorList>
            <consortium name="EnsemblFungi"/>
        </authorList>
    </citation>
    <scope>IDENTIFICATION</scope>
    <source>
        <strain evidence="1">4287 / CBS 123668 / FGSC 9935 / NRRL 34936</strain>
    </source>
</reference>
<protein>
    <recommendedName>
        <fullName evidence="3">Glycosyl hydrolases family 2 sugar binding domain-containing protein</fullName>
    </recommendedName>
</protein>
<reference evidence="2" key="1">
    <citation type="journal article" date="2012" name="Mol. Plant Microbe Interact.">
        <title>A highly conserved effector in Fusarium oxysporum is required for full virulence on Arabidopsis.</title>
        <authorList>
            <person name="Thatcher L.F."/>
            <person name="Gardiner D.M."/>
            <person name="Kazan K."/>
            <person name="Manners J."/>
        </authorList>
    </citation>
    <scope>NUCLEOTIDE SEQUENCE [LARGE SCALE GENOMIC DNA]</scope>
    <source>
        <strain evidence="2">Fo5176</strain>
    </source>
</reference>
<proteinExistence type="predicted"/>
<evidence type="ECO:0008006" key="3">
    <source>
        <dbReference type="Google" id="ProtNLM"/>
    </source>
</evidence>
<dbReference type="InterPro" id="IPR008979">
    <property type="entry name" value="Galactose-bd-like_sf"/>
</dbReference>
<evidence type="ECO:0000313" key="1">
    <source>
        <dbReference type="EnsemblFungi" id="FOXG_15928P0"/>
    </source>
</evidence>
<organism evidence="1 2">
    <name type="scientific">Fusarium oxysporum (strain Fo5176)</name>
    <name type="common">Fusarium vascular wilt</name>
    <dbReference type="NCBI Taxonomy" id="660025"/>
    <lineage>
        <taxon>Eukaryota</taxon>
        <taxon>Fungi</taxon>
        <taxon>Dikarya</taxon>
        <taxon>Ascomycota</taxon>
        <taxon>Pezizomycotina</taxon>
        <taxon>Sordariomycetes</taxon>
        <taxon>Hypocreomycetidae</taxon>
        <taxon>Hypocreales</taxon>
        <taxon>Nectriaceae</taxon>
        <taxon>Fusarium</taxon>
        <taxon>Fusarium oxysporum species complex</taxon>
    </lineage>
</organism>
<dbReference type="EnsemblFungi" id="FOXG_15928T0">
    <property type="protein sequence ID" value="FOXG_15928P0"/>
    <property type="gene ID" value="FOXG_15928"/>
</dbReference>
<dbReference type="AlphaFoldDB" id="A0A0D2YHY2"/>
<name>A0A0D2YHY2_FUSOF</name>
<evidence type="ECO:0000313" key="2">
    <source>
        <dbReference type="Proteomes" id="UP000002489"/>
    </source>
</evidence>
<dbReference type="PANTHER" id="PTHR36848">
    <property type="entry name" value="DNA-BINDING PROTEIN (PUTATIVE SECRETED PROTEIN)-RELATED"/>
    <property type="match status" value="1"/>
</dbReference>